<comment type="caution">
    <text evidence="3">The sequence shown here is derived from an EMBL/GenBank/DDBJ whole genome shotgun (WGS) entry which is preliminary data.</text>
</comment>
<dbReference type="GO" id="GO:0006298">
    <property type="term" value="P:mismatch repair"/>
    <property type="evidence" value="ECO:0007669"/>
    <property type="project" value="InterPro"/>
</dbReference>
<evidence type="ECO:0000313" key="4">
    <source>
        <dbReference type="Proteomes" id="UP000243217"/>
    </source>
</evidence>
<proteinExistence type="inferred from homology"/>
<dbReference type="InterPro" id="IPR036890">
    <property type="entry name" value="HATPase_C_sf"/>
</dbReference>
<dbReference type="Pfam" id="PF13589">
    <property type="entry name" value="HATPase_c_3"/>
    <property type="match status" value="1"/>
</dbReference>
<protein>
    <submittedName>
        <fullName evidence="3">DNA mismatch repair enzyme</fullName>
    </submittedName>
</protein>
<keyword evidence="4" id="KW-1185">Reference proteome</keyword>
<dbReference type="STRING" id="74557.A0A1W0A4G1"/>
<gene>
    <name evidence="3" type="ORF">THRCLA_02757</name>
</gene>
<dbReference type="InterPro" id="IPR042120">
    <property type="entry name" value="MutL_C_dimsub"/>
</dbReference>
<dbReference type="InterPro" id="IPR042121">
    <property type="entry name" value="MutL_C_regsub"/>
</dbReference>
<dbReference type="SMART" id="SM00853">
    <property type="entry name" value="MutL_C"/>
    <property type="match status" value="1"/>
</dbReference>
<dbReference type="Gene3D" id="3.30.1370.100">
    <property type="entry name" value="MutL, C-terminal domain, regulatory subdomain"/>
    <property type="match status" value="1"/>
</dbReference>
<feature type="domain" description="MutL C-terminal dimerisation" evidence="2">
    <location>
        <begin position="472"/>
        <end position="614"/>
    </location>
</feature>
<evidence type="ECO:0000313" key="3">
    <source>
        <dbReference type="EMBL" id="OQS05061.1"/>
    </source>
</evidence>
<dbReference type="Gene3D" id="3.30.1540.20">
    <property type="entry name" value="MutL, C-terminal domain, dimerisation subdomain"/>
    <property type="match status" value="1"/>
</dbReference>
<dbReference type="InterPro" id="IPR038973">
    <property type="entry name" value="MutL/Mlh/Pms-like"/>
</dbReference>
<dbReference type="OrthoDB" id="429932at2759"/>
<dbReference type="Pfam" id="PF08676">
    <property type="entry name" value="MutL_C"/>
    <property type="match status" value="1"/>
</dbReference>
<dbReference type="SUPFAM" id="SSF55874">
    <property type="entry name" value="ATPase domain of HSP90 chaperone/DNA topoisomerase II/histidine kinase"/>
    <property type="match status" value="1"/>
</dbReference>
<dbReference type="GO" id="GO:0032300">
    <property type="term" value="C:mismatch repair complex"/>
    <property type="evidence" value="ECO:0007669"/>
    <property type="project" value="InterPro"/>
</dbReference>
<organism evidence="3 4">
    <name type="scientific">Thraustotheca clavata</name>
    <dbReference type="NCBI Taxonomy" id="74557"/>
    <lineage>
        <taxon>Eukaryota</taxon>
        <taxon>Sar</taxon>
        <taxon>Stramenopiles</taxon>
        <taxon>Oomycota</taxon>
        <taxon>Saprolegniomycetes</taxon>
        <taxon>Saprolegniales</taxon>
        <taxon>Achlyaceae</taxon>
        <taxon>Thraustotheca</taxon>
    </lineage>
</organism>
<dbReference type="SUPFAM" id="SSF118116">
    <property type="entry name" value="DNA mismatch repair protein MutL"/>
    <property type="match status" value="1"/>
</dbReference>
<dbReference type="AlphaFoldDB" id="A0A1W0A4G1"/>
<dbReference type="Proteomes" id="UP000243217">
    <property type="component" value="Unassembled WGS sequence"/>
</dbReference>
<dbReference type="GO" id="GO:0005524">
    <property type="term" value="F:ATP binding"/>
    <property type="evidence" value="ECO:0007669"/>
    <property type="project" value="InterPro"/>
</dbReference>
<dbReference type="GO" id="GO:0140664">
    <property type="term" value="F:ATP-dependent DNA damage sensor activity"/>
    <property type="evidence" value="ECO:0007669"/>
    <property type="project" value="InterPro"/>
</dbReference>
<name>A0A1W0A4G1_9STRA</name>
<dbReference type="PANTHER" id="PTHR10073">
    <property type="entry name" value="DNA MISMATCH REPAIR PROTEIN MLH, PMS, MUTL"/>
    <property type="match status" value="1"/>
</dbReference>
<dbReference type="EMBL" id="JNBS01000511">
    <property type="protein sequence ID" value="OQS05061.1"/>
    <property type="molecule type" value="Genomic_DNA"/>
</dbReference>
<dbReference type="PANTHER" id="PTHR10073:SF47">
    <property type="entry name" value="DNA MISMATCH REPAIR PROTEIN MLH3"/>
    <property type="match status" value="1"/>
</dbReference>
<evidence type="ECO:0000259" key="2">
    <source>
        <dbReference type="SMART" id="SM00853"/>
    </source>
</evidence>
<accession>A0A1W0A4G1</accession>
<dbReference type="GO" id="GO:0016887">
    <property type="term" value="F:ATP hydrolysis activity"/>
    <property type="evidence" value="ECO:0007669"/>
    <property type="project" value="InterPro"/>
</dbReference>
<reference evidence="3 4" key="1">
    <citation type="journal article" date="2014" name="Genome Biol. Evol.">
        <title>The secreted proteins of Achlya hypogyna and Thraustotheca clavata identify the ancestral oomycete secretome and reveal gene acquisitions by horizontal gene transfer.</title>
        <authorList>
            <person name="Misner I."/>
            <person name="Blouin N."/>
            <person name="Leonard G."/>
            <person name="Richards T.A."/>
            <person name="Lane C.E."/>
        </authorList>
    </citation>
    <scope>NUCLEOTIDE SEQUENCE [LARGE SCALE GENOMIC DNA]</scope>
    <source>
        <strain evidence="3 4">ATCC 34112</strain>
    </source>
</reference>
<comment type="similarity">
    <text evidence="1">Belongs to the DNA mismatch repair MutL/HexB family.</text>
</comment>
<evidence type="ECO:0000256" key="1">
    <source>
        <dbReference type="ARBA" id="ARBA00006082"/>
    </source>
</evidence>
<dbReference type="InterPro" id="IPR014790">
    <property type="entry name" value="MutL_C"/>
</dbReference>
<dbReference type="InterPro" id="IPR037198">
    <property type="entry name" value="MutL_C_sf"/>
</dbReference>
<sequence>MAIVKLNDNVCDLTWATQRIPDVYVAVREVIMNAIDAQAKTIVIGIGDDGLSFTVDDDGYGIPSHDLYLLVGQTAGIKLNKLKEIVINDLATSKKNCRGRAYGSRGDALLCLSIVASVRIESCHYLKNIRYRKVFEKNRVVFNGRIQSSKCAHGTHVAIDNLFGNVPVRQRQIRPLRARVLAFVQSLLRKYTIVHDSITFKLVDSNVQVRLLRYPAYSTPMDLFTRVCGSISFSQPQKISWCNGTTTINGFLAFFNFESTSNTRGNYLAQVKRVAQSFSSISFRSHWFNSFELECQSYIAVHLSKAPMQCNQLWPILIIDVVILEHEYDIVDSCIILRNAEMLRDDFNTFLHRILPITASKSPPTPNIAESAMTQLNNEFVDAIWTRTVDVHQQLNKPSTRERIKPIFSSMKTQSSQQSRYFRTTQKPQARKRRKLSAKHLSQNLGVFVQTTKTSRKLSLQLSKSTLCNVNVLGQVDRKFILFSTKTSPMLVCAIDQHAADERVRLEELEDKYLTQSMFPRAELVEPEDLQLNPMEEAVVKDEHGTLAQWGFEINATTMTLYTAPFVECRQAQIDDCLEYITLLCESRTVRPPVITRLLHSRACRSAIMFGDSLSHRACELLLQQLSKCRLPFQCAHGRPSIAPLVQLN</sequence>
<dbReference type="Gene3D" id="3.30.565.10">
    <property type="entry name" value="Histidine kinase-like ATPase, C-terminal domain"/>
    <property type="match status" value="1"/>
</dbReference>